<sequence length="70" mass="8371">MTACGIHRRNDAAFTITFYFNLSWRHPLFTTFVIGVVERICQYHALTQEFFERFITLHITRVTQQFVEEA</sequence>
<dbReference type="AlphaFoldDB" id="A0A656AVP3"/>
<protein>
    <submittedName>
        <fullName evidence="1">Uncharacterized protein</fullName>
    </submittedName>
</protein>
<accession>A0A656AVP3</accession>
<dbReference type="Proteomes" id="UP000041770">
    <property type="component" value="Unassembled WGS sequence"/>
</dbReference>
<gene>
    <name evidence="1" type="ORF">ERS013200_04121</name>
</gene>
<reference evidence="1 2" key="1">
    <citation type="submission" date="2015-07" db="EMBL/GenBank/DDBJ databases">
        <authorList>
            <consortium name="Pathogen Informatics"/>
        </authorList>
    </citation>
    <scope>NUCLEOTIDE SEQUENCE [LARGE SCALE GENOMIC DNA]</scope>
    <source>
        <strain evidence="1 2">A316</strain>
    </source>
</reference>
<organism evidence="1 2">
    <name type="scientific">Vibrio cholerae</name>
    <dbReference type="NCBI Taxonomy" id="666"/>
    <lineage>
        <taxon>Bacteria</taxon>
        <taxon>Pseudomonadati</taxon>
        <taxon>Pseudomonadota</taxon>
        <taxon>Gammaproteobacteria</taxon>
        <taxon>Vibrionales</taxon>
        <taxon>Vibrionaceae</taxon>
        <taxon>Vibrio</taxon>
    </lineage>
</organism>
<proteinExistence type="predicted"/>
<evidence type="ECO:0000313" key="1">
    <source>
        <dbReference type="EMBL" id="CSD41872.1"/>
    </source>
</evidence>
<dbReference type="EMBL" id="CWQY01000075">
    <property type="protein sequence ID" value="CSD41872.1"/>
    <property type="molecule type" value="Genomic_DNA"/>
</dbReference>
<evidence type="ECO:0000313" key="2">
    <source>
        <dbReference type="Proteomes" id="UP000041770"/>
    </source>
</evidence>
<name>A0A656AVP3_VIBCL</name>